<dbReference type="EMBL" id="MH382836">
    <property type="protein sequence ID" value="AXC36500.1"/>
    <property type="molecule type" value="Genomic_DNA"/>
</dbReference>
<protein>
    <submittedName>
        <fullName evidence="1">Uncharacterized protein</fullName>
    </submittedName>
</protein>
<name>A0A2Z5H8T5_9CAUD</name>
<evidence type="ECO:0000313" key="1">
    <source>
        <dbReference type="EMBL" id="AXC36500.1"/>
    </source>
</evidence>
<keyword evidence="2" id="KW-1185">Reference proteome</keyword>
<evidence type="ECO:0000313" key="2">
    <source>
        <dbReference type="Proteomes" id="UP000252224"/>
    </source>
</evidence>
<sequence>MALQDSQTLDETQTNKVTTWACTTPSFTLDSLSGQIHRLRDFIGDAHSEARDLIHQWKRQGKIKFVRGYWKWQF</sequence>
<proteinExistence type="predicted"/>
<dbReference type="Proteomes" id="UP000252224">
    <property type="component" value="Segment"/>
</dbReference>
<accession>A0A2Z5H8T5</accession>
<organism evidence="1 2">
    <name type="scientific">Pseudomonas phage phCDa</name>
    <dbReference type="NCBI Taxonomy" id="2268587"/>
    <lineage>
        <taxon>Viruses</taxon>
        <taxon>Duplodnaviria</taxon>
        <taxon>Heunggongvirae</taxon>
        <taxon>Uroviricota</taxon>
        <taxon>Caudoviricetes</taxon>
        <taxon>Schitoviridae</taxon>
        <taxon>Shizishanvirus</taxon>
        <taxon>Shizishanvirus phCDa</taxon>
    </lineage>
</organism>
<reference evidence="1 2" key="1">
    <citation type="submission" date="2018-05" db="EMBL/GenBank/DDBJ databases">
        <title>Genomic characterization of a novel Pseudomonas phage phCDa.</title>
        <authorList>
            <person name="Chen C."/>
            <person name="Lu D."/>
            <person name="Wang J."/>
            <person name="Fu R."/>
        </authorList>
    </citation>
    <scope>NUCLEOTIDE SEQUENCE [LARGE SCALE GENOMIC DNA]</scope>
</reference>
<gene>
    <name evidence="1" type="ORF">phCDa_56</name>
</gene>